<keyword evidence="2" id="KW-1185">Reference proteome</keyword>
<dbReference type="AlphaFoldDB" id="A0A8T2PJU4"/>
<comment type="caution">
    <text evidence="1">The sequence shown here is derived from an EMBL/GenBank/DDBJ whole genome shotgun (WGS) entry which is preliminary data.</text>
</comment>
<name>A0A8T2PJU4_9TELE</name>
<protein>
    <submittedName>
        <fullName evidence="1">Uncharacterized protein</fullName>
    </submittedName>
</protein>
<proteinExistence type="predicted"/>
<evidence type="ECO:0000313" key="1">
    <source>
        <dbReference type="EMBL" id="KAG9351451.1"/>
    </source>
</evidence>
<sequence length="257" mass="29150">MPLVWLKSHATCIQLIIEKNHSGNTKHSKDKSDQQFQDLICYHLSLFVLDISMNVPTLVMLPVLSSLSHTRMPRLLENVDSLAWVHHSHNPDSVALFVLVIDFIKRRIHGAILPMERPALEKCFPGNAMMLSPEMGLWLGPLALPVRLLCERRVRTSSAGNKACLVFSEEEEEEGERERETERKRERRARPLFPKLRGQLWRHSAFELCTRGPTLPPAPHPPLFPASQTIALKTELCSPSGIKHPTLCKKSKLSSTH</sequence>
<gene>
    <name evidence="1" type="ORF">JZ751_022701</name>
</gene>
<accession>A0A8T2PJU4</accession>
<dbReference type="EMBL" id="JAFBMS010000006">
    <property type="protein sequence ID" value="KAG9351451.1"/>
    <property type="molecule type" value="Genomic_DNA"/>
</dbReference>
<organism evidence="1 2">
    <name type="scientific">Albula glossodonta</name>
    <name type="common">roundjaw bonefish</name>
    <dbReference type="NCBI Taxonomy" id="121402"/>
    <lineage>
        <taxon>Eukaryota</taxon>
        <taxon>Metazoa</taxon>
        <taxon>Chordata</taxon>
        <taxon>Craniata</taxon>
        <taxon>Vertebrata</taxon>
        <taxon>Euteleostomi</taxon>
        <taxon>Actinopterygii</taxon>
        <taxon>Neopterygii</taxon>
        <taxon>Teleostei</taxon>
        <taxon>Albuliformes</taxon>
        <taxon>Albulidae</taxon>
        <taxon>Albula</taxon>
    </lineage>
</organism>
<dbReference type="Proteomes" id="UP000824540">
    <property type="component" value="Unassembled WGS sequence"/>
</dbReference>
<reference evidence="1" key="1">
    <citation type="thesis" date="2021" institute="BYU ScholarsArchive" country="Provo, UT, USA">
        <title>Applications of and Algorithms for Genome Assembly and Genomic Analyses with an Emphasis on Marine Teleosts.</title>
        <authorList>
            <person name="Pickett B.D."/>
        </authorList>
    </citation>
    <scope>NUCLEOTIDE SEQUENCE</scope>
    <source>
        <strain evidence="1">HI-2016</strain>
    </source>
</reference>
<evidence type="ECO:0000313" key="2">
    <source>
        <dbReference type="Proteomes" id="UP000824540"/>
    </source>
</evidence>